<keyword evidence="1" id="KW-0479">Metal-binding</keyword>
<dbReference type="Gene3D" id="3.30.60.190">
    <property type="match status" value="1"/>
</dbReference>
<dbReference type="CDD" id="cd23024">
    <property type="entry name" value="zf-HIT_ZNHIT2-3"/>
    <property type="match status" value="1"/>
</dbReference>
<dbReference type="PANTHER" id="PTHR15555">
    <property type="entry name" value="ZINC FINGER HIT DOMAIN CONTAINING PROTEIN 2 PROTEIN FON -RELATED"/>
    <property type="match status" value="1"/>
</dbReference>
<evidence type="ECO:0000259" key="3">
    <source>
        <dbReference type="PROSITE" id="PS51083"/>
    </source>
</evidence>
<evidence type="ECO:0000313" key="4">
    <source>
        <dbReference type="EMBL" id="QIE48475.1"/>
    </source>
</evidence>
<evidence type="ECO:0000256" key="1">
    <source>
        <dbReference type="PROSITE-ProRule" id="PRU00453"/>
    </source>
</evidence>
<evidence type="ECO:0000256" key="2">
    <source>
        <dbReference type="SAM" id="MobiDB-lite"/>
    </source>
</evidence>
<dbReference type="SUPFAM" id="SSF144232">
    <property type="entry name" value="HIT/MYND zinc finger-like"/>
    <property type="match status" value="1"/>
</dbReference>
<dbReference type="InterPro" id="IPR039646">
    <property type="entry name" value="ZNHIT2"/>
</dbReference>
<dbReference type="EMBL" id="MK805202">
    <property type="protein sequence ID" value="QIE48475.1"/>
    <property type="molecule type" value="mRNA"/>
</dbReference>
<dbReference type="PANTHER" id="PTHR15555:SF0">
    <property type="entry name" value="ZINC FINGER HIT DOMAIN-CONTAINING PROTEIN 2"/>
    <property type="match status" value="1"/>
</dbReference>
<feature type="domain" description="HIT-type" evidence="3">
    <location>
        <begin position="25"/>
        <end position="58"/>
    </location>
</feature>
<name>A0A6G6FQA3_9APHY</name>
<keyword evidence="1" id="KW-0863">Zinc-finger</keyword>
<feature type="compositionally biased region" description="Basic and acidic residues" evidence="2">
    <location>
        <begin position="185"/>
        <end position="197"/>
    </location>
</feature>
<dbReference type="GO" id="GO:0008270">
    <property type="term" value="F:zinc ion binding"/>
    <property type="evidence" value="ECO:0007669"/>
    <property type="project" value="UniProtKB-UniRule"/>
</dbReference>
<sequence>MPEETQTEPVIASVAETESVATVPCAICRRQFSRYTCPRCNIPYCSLVCFRSEKHGDCSETFYRKEVELDVKTAPSASVEEKRRMMDLLRRFEEDALDDSPLLADADNDESDTEGLSARLENVDLDSASYEELWDALTPAQREKFLHALDDPHSELAQKLLSSAELERDTVVPWWETPTQPDSDDLPRPSDQPTDRRHGLRPSIMPIPAPLAKQSSATALNSPFLLYNLCALSFTYVYIVRHFAVSPLSSLEPADPARVEIRRSISQLVPFLTDRKSTLVHSSLSSVVTDLWSRFPPGHMDSRFFSLLLNDSALLLRPATVAVVPPPGAAVTEIELRADPSGNILRVLSDLSEFFSHAGEGARAKDREPDPSRANLKSNHLVHKLTFYAAYVLGMPAPMLRVLADEVMMRAKALESEAKRGVSIHSKDIKRVGQKQAQGGARIQELT</sequence>
<proteinExistence type="evidence at transcript level"/>
<dbReference type="OrthoDB" id="18412at2759"/>
<accession>A0A6G6FQA3</accession>
<dbReference type="InterPro" id="IPR007529">
    <property type="entry name" value="Znf_HIT"/>
</dbReference>
<dbReference type="Pfam" id="PF04438">
    <property type="entry name" value="zf-HIT"/>
    <property type="match status" value="1"/>
</dbReference>
<dbReference type="AlphaFoldDB" id="A0A6G6FQA3"/>
<feature type="region of interest" description="Disordered" evidence="2">
    <location>
        <begin position="175"/>
        <end position="203"/>
    </location>
</feature>
<keyword evidence="1" id="KW-0862">Zinc</keyword>
<organism evidence="4">
    <name type="scientific">Trametes gibbosa</name>
    <dbReference type="NCBI Taxonomy" id="160864"/>
    <lineage>
        <taxon>Eukaryota</taxon>
        <taxon>Fungi</taxon>
        <taxon>Dikarya</taxon>
        <taxon>Basidiomycota</taxon>
        <taxon>Agaricomycotina</taxon>
        <taxon>Agaricomycetes</taxon>
        <taxon>Polyporales</taxon>
        <taxon>Polyporaceae</taxon>
        <taxon>Trametes</taxon>
    </lineage>
</organism>
<protein>
    <recommendedName>
        <fullName evidence="3">HIT-type domain-containing protein</fullName>
    </recommendedName>
</protein>
<reference evidence="4" key="1">
    <citation type="journal article" date="2019" name="J. For. Res.">
        <title>Expression and analysis of zinc finger family gene in Lenzites gibbosa.</title>
        <authorList>
            <person name="Zhang J."/>
            <person name="Chi Y."/>
            <person name="Li S."/>
            <person name="Zhang J."/>
            <person name="Chen J."/>
        </authorList>
    </citation>
    <scope>NUCLEOTIDE SEQUENCE</scope>
    <source>
        <strain evidence="4">ZnF68</strain>
    </source>
</reference>
<dbReference type="PROSITE" id="PS51083">
    <property type="entry name" value="ZF_HIT"/>
    <property type="match status" value="1"/>
</dbReference>